<keyword evidence="1" id="KW-0732">Signal</keyword>
<reference evidence="2" key="1">
    <citation type="submission" date="2014-12" db="EMBL/GenBank/DDBJ databases">
        <title>Insight into the proteome of Arion vulgaris.</title>
        <authorList>
            <person name="Aradska J."/>
            <person name="Bulat T."/>
            <person name="Smidak R."/>
            <person name="Sarate P."/>
            <person name="Gangsoo J."/>
            <person name="Sialana F."/>
            <person name="Bilban M."/>
            <person name="Lubec G."/>
        </authorList>
    </citation>
    <scope>NUCLEOTIDE SEQUENCE</scope>
    <source>
        <tissue evidence="2">Skin</tissue>
    </source>
</reference>
<feature type="signal peptide" evidence="1">
    <location>
        <begin position="1"/>
        <end position="20"/>
    </location>
</feature>
<evidence type="ECO:0000313" key="2">
    <source>
        <dbReference type="EMBL" id="CEK67039.1"/>
    </source>
</evidence>
<evidence type="ECO:0000256" key="1">
    <source>
        <dbReference type="SAM" id="SignalP"/>
    </source>
</evidence>
<sequence>MHLSLLVTTHYFIIIGLTVSGDNKFELHRQFGPKTIPMYIVNLQMIHAFDGSLITANTHMSKTVNP</sequence>
<feature type="chain" id="PRO_5002126870" evidence="1">
    <location>
        <begin position="21"/>
        <end position="66"/>
    </location>
</feature>
<dbReference type="AlphaFoldDB" id="A0A0B6ZEL5"/>
<accession>A0A0B6ZEL5</accession>
<dbReference type="EMBL" id="HACG01020174">
    <property type="protein sequence ID" value="CEK67039.1"/>
    <property type="molecule type" value="Transcribed_RNA"/>
</dbReference>
<proteinExistence type="predicted"/>
<organism evidence="2">
    <name type="scientific">Arion vulgaris</name>
    <dbReference type="NCBI Taxonomy" id="1028688"/>
    <lineage>
        <taxon>Eukaryota</taxon>
        <taxon>Metazoa</taxon>
        <taxon>Spiralia</taxon>
        <taxon>Lophotrochozoa</taxon>
        <taxon>Mollusca</taxon>
        <taxon>Gastropoda</taxon>
        <taxon>Heterobranchia</taxon>
        <taxon>Euthyneura</taxon>
        <taxon>Panpulmonata</taxon>
        <taxon>Eupulmonata</taxon>
        <taxon>Stylommatophora</taxon>
        <taxon>Helicina</taxon>
        <taxon>Arionoidea</taxon>
        <taxon>Arionidae</taxon>
        <taxon>Arion</taxon>
    </lineage>
</organism>
<name>A0A0B6ZEL5_9EUPU</name>
<protein>
    <submittedName>
        <fullName evidence="2">Uncharacterized protein</fullName>
    </submittedName>
</protein>
<gene>
    <name evidence="2" type="primary">ORF61107</name>
</gene>